<dbReference type="InterPro" id="IPR013324">
    <property type="entry name" value="RNA_pol_sigma_r3/r4-like"/>
</dbReference>
<dbReference type="EMBL" id="LR590481">
    <property type="protein sequence ID" value="VTQ93777.1"/>
    <property type="molecule type" value="Genomic_DNA"/>
</dbReference>
<feature type="domain" description="RNA polymerase sigma-70 region 4" evidence="2">
    <location>
        <begin position="87"/>
        <end position="135"/>
    </location>
</feature>
<keyword evidence="4" id="KW-1185">Reference proteome</keyword>
<dbReference type="Proteomes" id="UP000308489">
    <property type="component" value="Chromosome 1"/>
</dbReference>
<dbReference type="RefSeq" id="WP_243117976.1">
    <property type="nucleotide sequence ID" value="NZ_CBCRUQ010000024.1"/>
</dbReference>
<sequence length="140" mass="16696">MNQYKRTEDILHNYKTIKAEIKNILIEIEDIENSYRGVRGVSYYDMPKDHNISSSVENEIEQKEKKIEYLSQLVIKKENQVKRIDNALETLTDSEYKIIKYRYFDKISNRKLAEILDLTEQNTSIIKSKIINKISKLIFF</sequence>
<dbReference type="SUPFAM" id="SSF88659">
    <property type="entry name" value="Sigma3 and sigma4 domains of RNA polymerase sigma factors"/>
    <property type="match status" value="1"/>
</dbReference>
<evidence type="ECO:0000259" key="2">
    <source>
        <dbReference type="Pfam" id="PF04545"/>
    </source>
</evidence>
<dbReference type="GO" id="GO:0003700">
    <property type="term" value="F:DNA-binding transcription factor activity"/>
    <property type="evidence" value="ECO:0007669"/>
    <property type="project" value="InterPro"/>
</dbReference>
<evidence type="ECO:0000313" key="3">
    <source>
        <dbReference type="EMBL" id="VTQ93777.1"/>
    </source>
</evidence>
<feature type="coiled-coil region" evidence="1">
    <location>
        <begin position="14"/>
        <end position="80"/>
    </location>
</feature>
<protein>
    <submittedName>
        <fullName evidence="3">Sigma factor</fullName>
    </submittedName>
</protein>
<evidence type="ECO:0000313" key="4">
    <source>
        <dbReference type="Proteomes" id="UP000308489"/>
    </source>
</evidence>
<reference evidence="3 4" key="1">
    <citation type="submission" date="2019-05" db="EMBL/GenBank/DDBJ databases">
        <authorList>
            <consortium name="Pathogen Informatics"/>
        </authorList>
    </citation>
    <scope>NUCLEOTIDE SEQUENCE [LARGE SCALE GENOMIC DNA]</scope>
    <source>
        <strain evidence="3 4">NCTC503</strain>
    </source>
</reference>
<accession>A0A4V6KE84</accession>
<dbReference type="KEGG" id="hhw:NCTC503_02180"/>
<organism evidence="3 4">
    <name type="scientific">Hathewaya histolytica</name>
    <name type="common">Clostridium histolyticum</name>
    <dbReference type="NCBI Taxonomy" id="1498"/>
    <lineage>
        <taxon>Bacteria</taxon>
        <taxon>Bacillati</taxon>
        <taxon>Bacillota</taxon>
        <taxon>Clostridia</taxon>
        <taxon>Eubacteriales</taxon>
        <taxon>Clostridiaceae</taxon>
        <taxon>Hathewaya</taxon>
    </lineage>
</organism>
<dbReference type="Gene3D" id="1.20.140.160">
    <property type="match status" value="1"/>
</dbReference>
<dbReference type="GO" id="GO:0006352">
    <property type="term" value="P:DNA-templated transcription initiation"/>
    <property type="evidence" value="ECO:0007669"/>
    <property type="project" value="InterPro"/>
</dbReference>
<dbReference type="Pfam" id="PF04545">
    <property type="entry name" value="Sigma70_r4"/>
    <property type="match status" value="1"/>
</dbReference>
<dbReference type="InterPro" id="IPR007630">
    <property type="entry name" value="RNA_pol_sigma70_r4"/>
</dbReference>
<evidence type="ECO:0000256" key="1">
    <source>
        <dbReference type="SAM" id="Coils"/>
    </source>
</evidence>
<gene>
    <name evidence="3" type="ORF">NCTC503_02180</name>
</gene>
<keyword evidence="1" id="KW-0175">Coiled coil</keyword>
<dbReference type="AlphaFoldDB" id="A0A4V6KE84"/>
<name>A0A4V6KE84_HATHI</name>
<proteinExistence type="predicted"/>